<keyword evidence="6" id="KW-1185">Reference proteome</keyword>
<dbReference type="Gene3D" id="1.10.10.10">
    <property type="entry name" value="Winged helix-like DNA-binding domain superfamily/Winged helix DNA-binding domain"/>
    <property type="match status" value="1"/>
</dbReference>
<evidence type="ECO:0000313" key="6">
    <source>
        <dbReference type="Proteomes" id="UP001317532"/>
    </source>
</evidence>
<sequence>MKKAVSLTDAVGFHLDPQRSFGYLLREASRTMMRALGDRIERHDVTLGQYFILRELWEEDGLTQRELSTRIGILEPSTVAALDAMEKRGLIERRRSVEDRRKTHIMLTPKSKRLRTVLLRYAAEVNALALKGVSSAQIRQVREVLQRVRANLTAHPEE</sequence>
<dbReference type="InterPro" id="IPR036390">
    <property type="entry name" value="WH_DNA-bd_sf"/>
</dbReference>
<dbReference type="AlphaFoldDB" id="A0AAN1XYP9"/>
<dbReference type="KEGG" id="vab:WPS_26800"/>
<evidence type="ECO:0000313" key="5">
    <source>
        <dbReference type="EMBL" id="BDE07404.1"/>
    </source>
</evidence>
<name>A0AAN1XYP9_UNVUL</name>
<dbReference type="PRINTS" id="PR00598">
    <property type="entry name" value="HTHMARR"/>
</dbReference>
<reference evidence="5 6" key="1">
    <citation type="journal article" date="2022" name="ISME Commun">
        <title>Vulcanimicrobium alpinus gen. nov. sp. nov., the first cultivated representative of the candidate phylum 'Eremiobacterota', is a metabolically versatile aerobic anoxygenic phototroph.</title>
        <authorList>
            <person name="Yabe S."/>
            <person name="Muto K."/>
            <person name="Abe K."/>
            <person name="Yokota A."/>
            <person name="Staudigel H."/>
            <person name="Tebo B.M."/>
        </authorList>
    </citation>
    <scope>NUCLEOTIDE SEQUENCE [LARGE SCALE GENOMIC DNA]</scope>
    <source>
        <strain evidence="5 6">WC8-2</strain>
    </source>
</reference>
<dbReference type="EMBL" id="AP025523">
    <property type="protein sequence ID" value="BDE07404.1"/>
    <property type="molecule type" value="Genomic_DNA"/>
</dbReference>
<accession>A0AAN1XYP9</accession>
<dbReference type="InterPro" id="IPR000835">
    <property type="entry name" value="HTH_MarR-typ"/>
</dbReference>
<feature type="domain" description="HTH marR-type" evidence="4">
    <location>
        <begin position="18"/>
        <end position="150"/>
    </location>
</feature>
<dbReference type="SUPFAM" id="SSF46785">
    <property type="entry name" value="Winged helix' DNA-binding domain"/>
    <property type="match status" value="1"/>
</dbReference>
<keyword evidence="1" id="KW-0805">Transcription regulation</keyword>
<evidence type="ECO:0000256" key="1">
    <source>
        <dbReference type="ARBA" id="ARBA00023015"/>
    </source>
</evidence>
<dbReference type="GO" id="GO:0003700">
    <property type="term" value="F:DNA-binding transcription factor activity"/>
    <property type="evidence" value="ECO:0007669"/>
    <property type="project" value="InterPro"/>
</dbReference>
<organism evidence="5 6">
    <name type="scientific">Vulcanimicrobium alpinum</name>
    <dbReference type="NCBI Taxonomy" id="3016050"/>
    <lineage>
        <taxon>Bacteria</taxon>
        <taxon>Bacillati</taxon>
        <taxon>Vulcanimicrobiota</taxon>
        <taxon>Vulcanimicrobiia</taxon>
        <taxon>Vulcanimicrobiales</taxon>
        <taxon>Vulcanimicrobiaceae</taxon>
        <taxon>Vulcanimicrobium</taxon>
    </lineage>
</organism>
<evidence type="ECO:0000256" key="2">
    <source>
        <dbReference type="ARBA" id="ARBA00023125"/>
    </source>
</evidence>
<proteinExistence type="predicted"/>
<dbReference type="GO" id="GO:0003677">
    <property type="term" value="F:DNA binding"/>
    <property type="evidence" value="ECO:0007669"/>
    <property type="project" value="UniProtKB-KW"/>
</dbReference>
<dbReference type="InterPro" id="IPR036388">
    <property type="entry name" value="WH-like_DNA-bd_sf"/>
</dbReference>
<dbReference type="RefSeq" id="WP_317994997.1">
    <property type="nucleotide sequence ID" value="NZ_AP025523.1"/>
</dbReference>
<dbReference type="PANTHER" id="PTHR42756:SF1">
    <property type="entry name" value="TRANSCRIPTIONAL REPRESSOR OF EMRAB OPERON"/>
    <property type="match status" value="1"/>
</dbReference>
<keyword evidence="2" id="KW-0238">DNA-binding</keyword>
<gene>
    <name evidence="5" type="ORF">WPS_26800</name>
</gene>
<evidence type="ECO:0000256" key="3">
    <source>
        <dbReference type="ARBA" id="ARBA00023163"/>
    </source>
</evidence>
<keyword evidence="3" id="KW-0804">Transcription</keyword>
<protein>
    <submittedName>
        <fullName evidence="5">MarR family transcriptional regulator</fullName>
    </submittedName>
</protein>
<dbReference type="PROSITE" id="PS50995">
    <property type="entry name" value="HTH_MARR_2"/>
    <property type="match status" value="1"/>
</dbReference>
<dbReference type="Pfam" id="PF01047">
    <property type="entry name" value="MarR"/>
    <property type="match status" value="1"/>
</dbReference>
<dbReference type="SMART" id="SM00347">
    <property type="entry name" value="HTH_MARR"/>
    <property type="match status" value="1"/>
</dbReference>
<evidence type="ECO:0000259" key="4">
    <source>
        <dbReference type="PROSITE" id="PS50995"/>
    </source>
</evidence>
<dbReference type="Proteomes" id="UP001317532">
    <property type="component" value="Chromosome"/>
</dbReference>
<dbReference type="PANTHER" id="PTHR42756">
    <property type="entry name" value="TRANSCRIPTIONAL REGULATOR, MARR"/>
    <property type="match status" value="1"/>
</dbReference>